<reference evidence="1" key="1">
    <citation type="submission" date="2015-07" db="EMBL/GenBank/DDBJ databases">
        <title>MeaNS - Measles Nucleotide Surveillance Program.</title>
        <authorList>
            <person name="Tran T."/>
            <person name="Druce J."/>
        </authorList>
    </citation>
    <scope>NUCLEOTIDE SEQUENCE</scope>
    <source>
        <strain evidence="1">UCB-OBI-ISO-001</strain>
        <tissue evidence="1">Gonad</tissue>
    </source>
</reference>
<organism evidence="1">
    <name type="scientific">Octopus bimaculoides</name>
    <name type="common">California two-spotted octopus</name>
    <dbReference type="NCBI Taxonomy" id="37653"/>
    <lineage>
        <taxon>Eukaryota</taxon>
        <taxon>Metazoa</taxon>
        <taxon>Spiralia</taxon>
        <taxon>Lophotrochozoa</taxon>
        <taxon>Mollusca</taxon>
        <taxon>Cephalopoda</taxon>
        <taxon>Coleoidea</taxon>
        <taxon>Octopodiformes</taxon>
        <taxon>Octopoda</taxon>
        <taxon>Incirrata</taxon>
        <taxon>Octopodidae</taxon>
        <taxon>Octopus</taxon>
    </lineage>
</organism>
<evidence type="ECO:0000313" key="1">
    <source>
        <dbReference type="EMBL" id="KOF70809.1"/>
    </source>
</evidence>
<accession>A0A0L8G1U6</accession>
<protein>
    <submittedName>
        <fullName evidence="1">Uncharacterized protein</fullName>
    </submittedName>
</protein>
<proteinExistence type="predicted"/>
<dbReference type="AlphaFoldDB" id="A0A0L8G1U6"/>
<dbReference type="EMBL" id="KQ424568">
    <property type="protein sequence ID" value="KOF70809.1"/>
    <property type="molecule type" value="Genomic_DNA"/>
</dbReference>
<gene>
    <name evidence="1" type="ORF">OCBIM_22002181mg</name>
</gene>
<sequence>MDGFSCRELQMSVQQNEALSCSMDTNASLEALQTFWQMEQVEDLVCLSAWGLFTLCFLERLARPALLRATKPQ</sequence>
<name>A0A0L8G1U6_OCTBM</name>